<reference evidence="4 5" key="1">
    <citation type="submission" date="2019-06" db="EMBL/GenBank/DDBJ databases">
        <title>A chromosomal-level reference genome of Carpinus fangiana (Coryloideae, Betulaceae).</title>
        <authorList>
            <person name="Yang X."/>
            <person name="Wang Z."/>
            <person name="Zhang L."/>
            <person name="Hao G."/>
            <person name="Liu J."/>
            <person name="Yang Y."/>
        </authorList>
    </citation>
    <scope>NUCLEOTIDE SEQUENCE [LARGE SCALE GENOMIC DNA]</scope>
    <source>
        <strain evidence="4">Cfa_2016G</strain>
        <tissue evidence="4">Leaf</tissue>
    </source>
</reference>
<feature type="domain" description="Cyclic nucleotide-binding" evidence="3">
    <location>
        <begin position="85"/>
        <end position="203"/>
    </location>
</feature>
<dbReference type="PANTHER" id="PTHR45651:SF68">
    <property type="entry name" value="ION TRANSPORT DOMAIN-CONTAINING PROTEIN"/>
    <property type="match status" value="1"/>
</dbReference>
<dbReference type="InterPro" id="IPR014710">
    <property type="entry name" value="RmlC-like_jellyroll"/>
</dbReference>
<keyword evidence="1" id="KW-0406">Ion transport</keyword>
<sequence length="243" mass="27668">MQIATQKSEEITQNLKHKESDIKLWMSKNKLPDEMKKRIISCIQHRLKEKKDFDTERPIPHLSNISLAKEIKRHLCLPLLQKVQSLKNEKKYLLQLICESLKPLYYNEESYILREGEPLTAMLFITQGSVCCFKTSNGENGEGIVSGAQCIEKGQFYGEELLKWGFNGSSPELSDLPISTKTVKTLTKVEAFALTANNLKNLVDRKSQAASNTKGKCTLEAFRQYLKEKRNENPPNVSSTLCI</sequence>
<dbReference type="EMBL" id="CM017326">
    <property type="protein sequence ID" value="KAE8077326.1"/>
    <property type="molecule type" value="Genomic_DNA"/>
</dbReference>
<dbReference type="AlphaFoldDB" id="A0A5N6RG78"/>
<keyword evidence="1" id="KW-1071">Ligand-gated ion channel</keyword>
<dbReference type="GO" id="GO:0034220">
    <property type="term" value="P:monoatomic ion transmembrane transport"/>
    <property type="evidence" value="ECO:0007669"/>
    <property type="project" value="UniProtKB-KW"/>
</dbReference>
<dbReference type="PANTHER" id="PTHR45651">
    <property type="entry name" value="CYCLIC NUCLEOTIDE-GATED ION CHANNEL 15-RELATED-RELATED"/>
    <property type="match status" value="1"/>
</dbReference>
<dbReference type="InterPro" id="IPR000595">
    <property type="entry name" value="cNMP-bd_dom"/>
</dbReference>
<organism evidence="4 5">
    <name type="scientific">Carpinus fangiana</name>
    <dbReference type="NCBI Taxonomy" id="176857"/>
    <lineage>
        <taxon>Eukaryota</taxon>
        <taxon>Viridiplantae</taxon>
        <taxon>Streptophyta</taxon>
        <taxon>Embryophyta</taxon>
        <taxon>Tracheophyta</taxon>
        <taxon>Spermatophyta</taxon>
        <taxon>Magnoliopsida</taxon>
        <taxon>eudicotyledons</taxon>
        <taxon>Gunneridae</taxon>
        <taxon>Pentapetalae</taxon>
        <taxon>rosids</taxon>
        <taxon>fabids</taxon>
        <taxon>Fagales</taxon>
        <taxon>Betulaceae</taxon>
        <taxon>Carpinus</taxon>
    </lineage>
</organism>
<keyword evidence="2" id="KW-0407">Ion channel</keyword>
<dbReference type="PROSITE" id="PS50042">
    <property type="entry name" value="CNMP_BINDING_3"/>
    <property type="match status" value="1"/>
</dbReference>
<accession>A0A5N6RG78</accession>
<name>A0A5N6RG78_9ROSI</name>
<evidence type="ECO:0000313" key="5">
    <source>
        <dbReference type="Proteomes" id="UP000327013"/>
    </source>
</evidence>
<proteinExistence type="predicted"/>
<dbReference type="Gene3D" id="2.60.120.10">
    <property type="entry name" value="Jelly Rolls"/>
    <property type="match status" value="1"/>
</dbReference>
<dbReference type="CDD" id="cd00038">
    <property type="entry name" value="CAP_ED"/>
    <property type="match status" value="1"/>
</dbReference>
<dbReference type="Proteomes" id="UP000327013">
    <property type="component" value="Chromosome 6"/>
</dbReference>
<dbReference type="SUPFAM" id="SSF51206">
    <property type="entry name" value="cAMP-binding domain-like"/>
    <property type="match status" value="1"/>
</dbReference>
<dbReference type="InterPro" id="IPR018490">
    <property type="entry name" value="cNMP-bd_dom_sf"/>
</dbReference>
<evidence type="ECO:0000256" key="1">
    <source>
        <dbReference type="ARBA" id="ARBA00023286"/>
    </source>
</evidence>
<evidence type="ECO:0000259" key="3">
    <source>
        <dbReference type="PROSITE" id="PS50042"/>
    </source>
</evidence>
<keyword evidence="5" id="KW-1185">Reference proteome</keyword>
<dbReference type="Gene3D" id="1.10.287.630">
    <property type="entry name" value="Helix hairpin bin"/>
    <property type="match status" value="1"/>
</dbReference>
<evidence type="ECO:0000256" key="2">
    <source>
        <dbReference type="ARBA" id="ARBA00023303"/>
    </source>
</evidence>
<protein>
    <recommendedName>
        <fullName evidence="3">Cyclic nucleotide-binding domain-containing protein</fullName>
    </recommendedName>
</protein>
<dbReference type="OrthoDB" id="421226at2759"/>
<dbReference type="GO" id="GO:0016020">
    <property type="term" value="C:membrane"/>
    <property type="evidence" value="ECO:0007669"/>
    <property type="project" value="UniProtKB-SubCell"/>
</dbReference>
<gene>
    <name evidence="4" type="ORF">FH972_015898</name>
</gene>
<evidence type="ECO:0000313" key="4">
    <source>
        <dbReference type="EMBL" id="KAE8077326.1"/>
    </source>
</evidence>
<keyword evidence="1" id="KW-0813">Transport</keyword>